<keyword evidence="1" id="KW-1133">Transmembrane helix</keyword>
<feature type="transmembrane region" description="Helical" evidence="1">
    <location>
        <begin position="91"/>
        <end position="113"/>
    </location>
</feature>
<dbReference type="PANTHER" id="PTHR42305:SF1">
    <property type="entry name" value="MEMBRANE PROTEIN RV1733C-RELATED"/>
    <property type="match status" value="1"/>
</dbReference>
<comment type="caution">
    <text evidence="2">The sequence shown here is derived from an EMBL/GenBank/DDBJ whole genome shotgun (WGS) entry which is preliminary data.</text>
</comment>
<accession>A0ABX0DTW6</accession>
<dbReference type="Proteomes" id="UP001518140">
    <property type="component" value="Unassembled WGS sequence"/>
</dbReference>
<evidence type="ECO:0000313" key="2">
    <source>
        <dbReference type="EMBL" id="NGO44887.1"/>
    </source>
</evidence>
<dbReference type="RefSeq" id="WP_165341459.1">
    <property type="nucleotide sequence ID" value="NZ_JAAKZX010000073.1"/>
</dbReference>
<dbReference type="EMBL" id="JAAKZX010000073">
    <property type="protein sequence ID" value="NGO44887.1"/>
    <property type="molecule type" value="Genomic_DNA"/>
</dbReference>
<reference evidence="2 3" key="1">
    <citation type="submission" date="2020-02" db="EMBL/GenBank/DDBJ databases">
        <title>Whole-genome analyses of novel actinobacteria.</title>
        <authorList>
            <person name="Sahin N."/>
            <person name="Tokatli A."/>
        </authorList>
    </citation>
    <scope>NUCLEOTIDE SEQUENCE [LARGE SCALE GENOMIC DNA]</scope>
    <source>
        <strain evidence="2 3">YC419</strain>
    </source>
</reference>
<organism evidence="2 3">
    <name type="scientific">Streptomyces ureilyticus</name>
    <dbReference type="NCBI Taxonomy" id="1775131"/>
    <lineage>
        <taxon>Bacteria</taxon>
        <taxon>Bacillati</taxon>
        <taxon>Actinomycetota</taxon>
        <taxon>Actinomycetes</taxon>
        <taxon>Kitasatosporales</taxon>
        <taxon>Streptomycetaceae</taxon>
        <taxon>Streptomyces</taxon>
    </lineage>
</organism>
<evidence type="ECO:0000313" key="3">
    <source>
        <dbReference type="Proteomes" id="UP001518140"/>
    </source>
</evidence>
<evidence type="ECO:0000256" key="1">
    <source>
        <dbReference type="SAM" id="Phobius"/>
    </source>
</evidence>
<dbReference type="InterPro" id="IPR039708">
    <property type="entry name" value="MT1774/Rv1733c-like"/>
</dbReference>
<sequence>MVQNLESRRAERHAVLAVLIQGAPRATSEAAGAGDQVWAKVRRTASDGSTRTSLARVDPGEKTGARTQMWLDRNGKLVPASVAGVEAEFQVVALGTTTAVGAGAAVLSVGWIVRGRLERRRMPAVGQGVGLVR</sequence>
<keyword evidence="1" id="KW-0812">Transmembrane</keyword>
<keyword evidence="1" id="KW-0472">Membrane</keyword>
<gene>
    <name evidence="2" type="ORF">G6048_22890</name>
</gene>
<name>A0ABX0DTW6_9ACTN</name>
<keyword evidence="3" id="KW-1185">Reference proteome</keyword>
<proteinExistence type="predicted"/>
<protein>
    <submittedName>
        <fullName evidence="2">Uncharacterized protein</fullName>
    </submittedName>
</protein>
<dbReference type="PANTHER" id="PTHR42305">
    <property type="entry name" value="MEMBRANE PROTEIN RV1733C-RELATED"/>
    <property type="match status" value="1"/>
</dbReference>